<gene>
    <name evidence="1" type="ORF">HPB50_018445</name>
</gene>
<name>A0ACB7S417_HYAAI</name>
<dbReference type="Proteomes" id="UP000821845">
    <property type="component" value="Chromosome 6"/>
</dbReference>
<proteinExistence type="predicted"/>
<protein>
    <submittedName>
        <fullName evidence="1">Uncharacterized protein</fullName>
    </submittedName>
</protein>
<dbReference type="EMBL" id="CM023486">
    <property type="protein sequence ID" value="KAH6928686.1"/>
    <property type="molecule type" value="Genomic_DNA"/>
</dbReference>
<comment type="caution">
    <text evidence="1">The sequence shown here is derived from an EMBL/GenBank/DDBJ whole genome shotgun (WGS) entry which is preliminary data.</text>
</comment>
<accession>A0ACB7S417</accession>
<sequence>MLHRRADEAKQRLIENAQRDSVDDMKLILTNECGTNVEQAALYLLTITHGKSGDTLAHVASKCGSLKILRFLCKEVNCLALLESQNYDGKRPLHEAAQSSRLDVVQFLIDQGCEIDPLKRADW</sequence>
<evidence type="ECO:0000313" key="2">
    <source>
        <dbReference type="Proteomes" id="UP000821845"/>
    </source>
</evidence>
<keyword evidence="2" id="KW-1185">Reference proteome</keyword>
<evidence type="ECO:0000313" key="1">
    <source>
        <dbReference type="EMBL" id="KAH6928686.1"/>
    </source>
</evidence>
<organism evidence="1 2">
    <name type="scientific">Hyalomma asiaticum</name>
    <name type="common">Tick</name>
    <dbReference type="NCBI Taxonomy" id="266040"/>
    <lineage>
        <taxon>Eukaryota</taxon>
        <taxon>Metazoa</taxon>
        <taxon>Ecdysozoa</taxon>
        <taxon>Arthropoda</taxon>
        <taxon>Chelicerata</taxon>
        <taxon>Arachnida</taxon>
        <taxon>Acari</taxon>
        <taxon>Parasitiformes</taxon>
        <taxon>Ixodida</taxon>
        <taxon>Ixodoidea</taxon>
        <taxon>Ixodidae</taxon>
        <taxon>Hyalomminae</taxon>
        <taxon>Hyalomma</taxon>
    </lineage>
</organism>
<reference evidence="1" key="1">
    <citation type="submission" date="2020-05" db="EMBL/GenBank/DDBJ databases">
        <title>Large-scale comparative analyses of tick genomes elucidate their genetic diversity and vector capacities.</title>
        <authorList>
            <person name="Jia N."/>
            <person name="Wang J."/>
            <person name="Shi W."/>
            <person name="Du L."/>
            <person name="Sun Y."/>
            <person name="Zhan W."/>
            <person name="Jiang J."/>
            <person name="Wang Q."/>
            <person name="Zhang B."/>
            <person name="Ji P."/>
            <person name="Sakyi L.B."/>
            <person name="Cui X."/>
            <person name="Yuan T."/>
            <person name="Jiang B."/>
            <person name="Yang W."/>
            <person name="Lam T.T.-Y."/>
            <person name="Chang Q."/>
            <person name="Ding S."/>
            <person name="Wang X."/>
            <person name="Zhu J."/>
            <person name="Ruan X."/>
            <person name="Zhao L."/>
            <person name="Wei J."/>
            <person name="Que T."/>
            <person name="Du C."/>
            <person name="Cheng J."/>
            <person name="Dai P."/>
            <person name="Han X."/>
            <person name="Huang E."/>
            <person name="Gao Y."/>
            <person name="Liu J."/>
            <person name="Shao H."/>
            <person name="Ye R."/>
            <person name="Li L."/>
            <person name="Wei W."/>
            <person name="Wang X."/>
            <person name="Wang C."/>
            <person name="Yang T."/>
            <person name="Huo Q."/>
            <person name="Li W."/>
            <person name="Guo W."/>
            <person name="Chen H."/>
            <person name="Zhou L."/>
            <person name="Ni X."/>
            <person name="Tian J."/>
            <person name="Zhou Y."/>
            <person name="Sheng Y."/>
            <person name="Liu T."/>
            <person name="Pan Y."/>
            <person name="Xia L."/>
            <person name="Li J."/>
            <person name="Zhao F."/>
            <person name="Cao W."/>
        </authorList>
    </citation>
    <scope>NUCLEOTIDE SEQUENCE</scope>
    <source>
        <strain evidence="1">Hyas-2018</strain>
    </source>
</reference>